<organism evidence="2 3">
    <name type="scientific">Formimonas warabiya</name>
    <dbReference type="NCBI Taxonomy" id="1761012"/>
    <lineage>
        <taxon>Bacteria</taxon>
        <taxon>Bacillati</taxon>
        <taxon>Bacillota</taxon>
        <taxon>Clostridia</taxon>
        <taxon>Eubacteriales</taxon>
        <taxon>Peptococcaceae</taxon>
        <taxon>Candidatus Formimonas</taxon>
    </lineage>
</organism>
<dbReference type="Proteomes" id="UP000323521">
    <property type="component" value="Chromosome"/>
</dbReference>
<protein>
    <submittedName>
        <fullName evidence="2">Alpha-D-ribose 1-methylphosphonate 5-triphosphate diphosphatase</fullName>
    </submittedName>
</protein>
<proteinExistence type="predicted"/>
<dbReference type="SUPFAM" id="SSF51556">
    <property type="entry name" value="Metallo-dependent hydrolases"/>
    <property type="match status" value="1"/>
</dbReference>
<dbReference type="AlphaFoldDB" id="A0A3G1KW13"/>
<reference evidence="2 3" key="1">
    <citation type="submission" date="2016-10" db="EMBL/GenBank/DDBJ databases">
        <title>Complete Genome Sequence of Peptococcaceae strain DCMF.</title>
        <authorList>
            <person name="Edwards R.J."/>
            <person name="Holland S.I."/>
            <person name="Deshpande N.P."/>
            <person name="Wong Y.K."/>
            <person name="Ertan H."/>
            <person name="Manefield M."/>
            <person name="Russell T.L."/>
            <person name="Lee M.J."/>
        </authorList>
    </citation>
    <scope>NUCLEOTIDE SEQUENCE [LARGE SCALE GENOMIC DNA]</scope>
    <source>
        <strain evidence="2 3">DCMF</strain>
    </source>
</reference>
<dbReference type="RefSeq" id="WP_148135967.1">
    <property type="nucleotide sequence ID" value="NZ_CP017634.1"/>
</dbReference>
<accession>A0A3G1KW13</accession>
<dbReference type="PANTHER" id="PTHR43135:SF3">
    <property type="entry name" value="ALPHA-D-RIBOSE 1-METHYLPHOSPHONATE 5-TRIPHOSPHATE DIPHOSPHATASE"/>
    <property type="match status" value="1"/>
</dbReference>
<dbReference type="OrthoDB" id="9776488at2"/>
<dbReference type="Gene3D" id="2.30.40.10">
    <property type="entry name" value="Urease, subunit C, domain 1"/>
    <property type="match status" value="2"/>
</dbReference>
<dbReference type="InterPro" id="IPR006680">
    <property type="entry name" value="Amidohydro-rel"/>
</dbReference>
<dbReference type="SUPFAM" id="SSF51338">
    <property type="entry name" value="Composite domain of metallo-dependent hydrolases"/>
    <property type="match status" value="1"/>
</dbReference>
<dbReference type="InterPro" id="IPR051781">
    <property type="entry name" value="Metallo-dep_Hydrolase"/>
</dbReference>
<dbReference type="PIRSF" id="PIRSF038971">
    <property type="entry name" value="PhnM"/>
    <property type="match status" value="1"/>
</dbReference>
<evidence type="ECO:0000313" key="3">
    <source>
        <dbReference type="Proteomes" id="UP000323521"/>
    </source>
</evidence>
<name>A0A3G1KW13_FORW1</name>
<dbReference type="NCBIfam" id="NF011990">
    <property type="entry name" value="PRK15446.2-6"/>
    <property type="match status" value="1"/>
</dbReference>
<dbReference type="KEGG" id="fwa:DCMF_19475"/>
<dbReference type="PANTHER" id="PTHR43135">
    <property type="entry name" value="ALPHA-D-RIBOSE 1-METHYLPHOSPHONATE 5-TRIPHOSPHATE DIPHOSPHATASE"/>
    <property type="match status" value="1"/>
</dbReference>
<dbReference type="NCBIfam" id="NF011984">
    <property type="entry name" value="PRK15446.1-5"/>
    <property type="match status" value="1"/>
</dbReference>
<dbReference type="GO" id="GO:0019700">
    <property type="term" value="P:organic phosphonate catabolic process"/>
    <property type="evidence" value="ECO:0007669"/>
    <property type="project" value="InterPro"/>
</dbReference>
<dbReference type="InterPro" id="IPR012696">
    <property type="entry name" value="PhnM"/>
</dbReference>
<dbReference type="EMBL" id="CP017634">
    <property type="protein sequence ID" value="ATW26642.1"/>
    <property type="molecule type" value="Genomic_DNA"/>
</dbReference>
<keyword evidence="3" id="KW-1185">Reference proteome</keyword>
<dbReference type="InterPro" id="IPR011059">
    <property type="entry name" value="Metal-dep_hydrolase_composite"/>
</dbReference>
<gene>
    <name evidence="2" type="ORF">DCMF_19475</name>
</gene>
<feature type="domain" description="Amidohydrolase-related" evidence="1">
    <location>
        <begin position="288"/>
        <end position="383"/>
    </location>
</feature>
<evidence type="ECO:0000313" key="2">
    <source>
        <dbReference type="EMBL" id="ATW26642.1"/>
    </source>
</evidence>
<dbReference type="InterPro" id="IPR032466">
    <property type="entry name" value="Metal_Hydrolase"/>
</dbReference>
<dbReference type="Pfam" id="PF01979">
    <property type="entry name" value="Amidohydro_1"/>
    <property type="match status" value="1"/>
</dbReference>
<sequence>MSAKKTCIDHGQIVLPDKIVRGFLLIEGNRIAEIGENDGARMKKDPGVWYIDAEDGYVMPGIIDIHSDALEKEIQPRPNIFFPIDMAFYGLEKKLSASGITTMYHSLSLSDDWGVRNKDLVLGMIKSIHSLKNMRSMIHHKIHLRYELTYLSGMTELEALIDEESIDYLSYMDHTPGQGQYQDAETLKNYMMQSYGRMKEDVEGFLDRTAESRALIDWPRLMDLAKRAKSKGVRLAFHDDDRNEKIDMLLACQGVVSEFPINMETALYAKSKGVSVCVGAPNIVRGQSHNNNLKALDAIAQHAADIICSDYLPGAMLPALFRLTWAGIELTEAVRMVTANPAKALGIDGEVGTIEVGKIADIIIVEEHQDYPVLRKTLVEGKAVYQGDFKVSNRERVEQLC</sequence>
<evidence type="ECO:0000259" key="1">
    <source>
        <dbReference type="Pfam" id="PF01979"/>
    </source>
</evidence>
<dbReference type="GO" id="GO:0016810">
    <property type="term" value="F:hydrolase activity, acting on carbon-nitrogen (but not peptide) bonds"/>
    <property type="evidence" value="ECO:0007669"/>
    <property type="project" value="InterPro"/>
</dbReference>
<dbReference type="NCBIfam" id="NF011987">
    <property type="entry name" value="PRK15446.2-3"/>
    <property type="match status" value="1"/>
</dbReference>